<evidence type="ECO:0000313" key="2">
    <source>
        <dbReference type="Proteomes" id="UP000782241"/>
    </source>
</evidence>
<protein>
    <recommendedName>
        <fullName evidence="3">NACHT-NTPase and P-loop NTPases N-terminal domain-containing protein</fullName>
    </recommendedName>
</protein>
<gene>
    <name evidence="1" type="ORF">KAF25_011200</name>
</gene>
<evidence type="ECO:0000313" key="1">
    <source>
        <dbReference type="EMBL" id="KAG5657031.1"/>
    </source>
</evidence>
<accession>A0A9P7KS40</accession>
<dbReference type="AlphaFoldDB" id="A0A9P7KS40"/>
<keyword evidence="2" id="KW-1185">Reference proteome</keyword>
<dbReference type="EMBL" id="JAGPUO010000019">
    <property type="protein sequence ID" value="KAG5657031.1"/>
    <property type="molecule type" value="Genomic_DNA"/>
</dbReference>
<organism evidence="1 2">
    <name type="scientific">Fusarium avenaceum</name>
    <dbReference type="NCBI Taxonomy" id="40199"/>
    <lineage>
        <taxon>Eukaryota</taxon>
        <taxon>Fungi</taxon>
        <taxon>Dikarya</taxon>
        <taxon>Ascomycota</taxon>
        <taxon>Pezizomycotina</taxon>
        <taxon>Sordariomycetes</taxon>
        <taxon>Hypocreomycetidae</taxon>
        <taxon>Hypocreales</taxon>
        <taxon>Nectriaceae</taxon>
        <taxon>Fusarium</taxon>
        <taxon>Fusarium tricinctum species complex</taxon>
    </lineage>
</organism>
<name>A0A9P7KS40_9HYPO</name>
<reference evidence="1" key="1">
    <citation type="submission" date="2021-04" db="EMBL/GenBank/DDBJ databases">
        <title>Draft genome of Fusarium avenaceum strain F156N33, isolated from an atmospheric sample in Virginia.</title>
        <authorList>
            <person name="Yang S."/>
            <person name="Vinatzer B.A."/>
            <person name="Coleman J."/>
        </authorList>
    </citation>
    <scope>NUCLEOTIDE SEQUENCE</scope>
    <source>
        <strain evidence="1">F156N33</strain>
    </source>
</reference>
<dbReference type="Proteomes" id="UP000782241">
    <property type="component" value="Unassembled WGS sequence"/>
</dbReference>
<proteinExistence type="predicted"/>
<comment type="caution">
    <text evidence="1">The sequence shown here is derived from an EMBL/GenBank/DDBJ whole genome shotgun (WGS) entry which is preliminary data.</text>
</comment>
<evidence type="ECO:0008006" key="3">
    <source>
        <dbReference type="Google" id="ProtNLM"/>
    </source>
</evidence>
<sequence>MAEILGLASSIITIVGVAGKLGTSTVRLKRLWDEVQDVPESIKRCIDHLELLAPAIEEMDNEFEQTRHMVQNDSAAKRSLEYSRRAVETLETLVRDMEIQITTSRKRKRFVAQFKVMIKKEVIEAHQRRLDSTLQLVSLSQQTYLIALSRSQSSIMVSELKSWHESERRKIVEQKPDALITTENKHIKQDLISDTSQTSSVSVKRPGNKSIPWHRPGFLGSFFYQSHEVTEHLYAPDDLDKTQVHQLRVQLPQWLMQRAWDLHALRAHHGWTIQLRAWTTRPRKAEIFRLIKDGRTDLVVGAIRNKEASIYDRNSAGYSLIEVATVARQLDVIKALMSMGLSLTDTGHCSLFIELLRWSWVQSDSSLTEFGHILVTVENEAFGYHPYTFALIWSFEGLWESLRSHLSLHWLIDIMLWEHVNPLIPLEMLLRGAVAPETFRNIHGQLGPSLHGFASVYFHTFLNSQAAMEGWRLLARKMFVGATASEASCMNVIGILGGLWRRQFTLQPFETWVRRALGMLLEDLAIAGVDLEEYMRLEAIHSYERGYEGQRIAEDLELRPEMRVPEFGPALVIHATGSMPTDWAFSWDPCVEEVSGEFWSMVGHIEQPIPGAWVDLDPYSKQEQALKSYGCQMKQWLCRTTRRCGSENKFEENKLLRVRGITTCQEVFPVFQRYR</sequence>